<evidence type="ECO:0000256" key="1">
    <source>
        <dbReference type="SAM" id="MobiDB-lite"/>
    </source>
</evidence>
<gene>
    <name evidence="2" type="primary">WBGene00278661</name>
</gene>
<feature type="region of interest" description="Disordered" evidence="1">
    <location>
        <begin position="1"/>
        <end position="40"/>
    </location>
</feature>
<dbReference type="Proteomes" id="UP000005239">
    <property type="component" value="Unassembled WGS sequence"/>
</dbReference>
<dbReference type="EnsemblMetazoa" id="PPA40292.1">
    <property type="protein sequence ID" value="PPA40292.1"/>
    <property type="gene ID" value="WBGene00278661"/>
</dbReference>
<keyword evidence="3" id="KW-1185">Reference proteome</keyword>
<proteinExistence type="predicted"/>
<name>A0A2A6BWH2_PRIPA</name>
<accession>A0A8R1UTP9</accession>
<reference evidence="2" key="2">
    <citation type="submission" date="2022-06" db="UniProtKB">
        <authorList>
            <consortium name="EnsemblMetazoa"/>
        </authorList>
    </citation>
    <scope>IDENTIFICATION</scope>
    <source>
        <strain evidence="2">PS312</strain>
    </source>
</reference>
<accession>A0A2A6BWH2</accession>
<sequence length="79" mass="9345">MNHRRRIDTTHEKEKELVTPTERREKKKDQSGRVYSNPSLSLPIPSFTSQDMFWAREERGGSLLSFIIILFHPSYPTRI</sequence>
<protein>
    <submittedName>
        <fullName evidence="2">Uncharacterized protein</fullName>
    </submittedName>
</protein>
<dbReference type="AlphaFoldDB" id="A0A2A6BWH2"/>
<reference evidence="3" key="1">
    <citation type="journal article" date="2008" name="Nat. Genet.">
        <title>The Pristionchus pacificus genome provides a unique perspective on nematode lifestyle and parasitism.</title>
        <authorList>
            <person name="Dieterich C."/>
            <person name="Clifton S.W."/>
            <person name="Schuster L.N."/>
            <person name="Chinwalla A."/>
            <person name="Delehaunty K."/>
            <person name="Dinkelacker I."/>
            <person name="Fulton L."/>
            <person name="Fulton R."/>
            <person name="Godfrey J."/>
            <person name="Minx P."/>
            <person name="Mitreva M."/>
            <person name="Roeseler W."/>
            <person name="Tian H."/>
            <person name="Witte H."/>
            <person name="Yang S.P."/>
            <person name="Wilson R.K."/>
            <person name="Sommer R.J."/>
        </authorList>
    </citation>
    <scope>NUCLEOTIDE SEQUENCE [LARGE SCALE GENOMIC DNA]</scope>
    <source>
        <strain evidence="3">PS312</strain>
    </source>
</reference>
<organism evidence="2 3">
    <name type="scientific">Pristionchus pacificus</name>
    <name type="common">Parasitic nematode worm</name>
    <dbReference type="NCBI Taxonomy" id="54126"/>
    <lineage>
        <taxon>Eukaryota</taxon>
        <taxon>Metazoa</taxon>
        <taxon>Ecdysozoa</taxon>
        <taxon>Nematoda</taxon>
        <taxon>Chromadorea</taxon>
        <taxon>Rhabditida</taxon>
        <taxon>Rhabditina</taxon>
        <taxon>Diplogasteromorpha</taxon>
        <taxon>Diplogasteroidea</taxon>
        <taxon>Neodiplogasteridae</taxon>
        <taxon>Pristionchus</taxon>
    </lineage>
</organism>
<feature type="compositionally biased region" description="Basic and acidic residues" evidence="1">
    <location>
        <begin position="7"/>
        <end position="31"/>
    </location>
</feature>
<evidence type="ECO:0000313" key="3">
    <source>
        <dbReference type="Proteomes" id="UP000005239"/>
    </source>
</evidence>
<evidence type="ECO:0000313" key="2">
    <source>
        <dbReference type="EnsemblMetazoa" id="PPA40292.1"/>
    </source>
</evidence>